<reference evidence="7 8" key="1">
    <citation type="submission" date="2016-10" db="EMBL/GenBank/DDBJ databases">
        <authorList>
            <person name="de Groot N.N."/>
        </authorList>
    </citation>
    <scope>NUCLEOTIDE SEQUENCE [LARGE SCALE GENOMIC DNA]</scope>
    <source>
        <strain evidence="7 8">JCM 10630</strain>
    </source>
</reference>
<proteinExistence type="predicted"/>
<dbReference type="InterPro" id="IPR036390">
    <property type="entry name" value="WH_DNA-bd_sf"/>
</dbReference>
<organism evidence="7 8">
    <name type="scientific">Ectopseudomonas alcaliphila</name>
    <dbReference type="NCBI Taxonomy" id="101564"/>
    <lineage>
        <taxon>Bacteria</taxon>
        <taxon>Pseudomonadati</taxon>
        <taxon>Pseudomonadota</taxon>
        <taxon>Gammaproteobacteria</taxon>
        <taxon>Pseudomonadales</taxon>
        <taxon>Pseudomonadaceae</taxon>
        <taxon>Ectopseudomonas</taxon>
    </lineage>
</organism>
<dbReference type="PANTHER" id="PTHR24567">
    <property type="entry name" value="CRP FAMILY TRANSCRIPTIONAL REGULATORY PROTEIN"/>
    <property type="match status" value="1"/>
</dbReference>
<dbReference type="GO" id="GO:0003700">
    <property type="term" value="F:DNA-binding transcription factor activity"/>
    <property type="evidence" value="ECO:0007669"/>
    <property type="project" value="InterPro"/>
</dbReference>
<dbReference type="PANTHER" id="PTHR24567:SF75">
    <property type="entry name" value="FUMARATE AND NITRATE REDUCTION REGULATORY PROTEIN"/>
    <property type="match status" value="1"/>
</dbReference>
<protein>
    <submittedName>
        <fullName evidence="7">CRP/FNR family transcriptional regulator, anaerobic regulatory protein</fullName>
    </submittedName>
    <submittedName>
        <fullName evidence="6">Fumarate/nitrate reduction transcriptional regulator Fnr</fullName>
    </submittedName>
</protein>
<evidence type="ECO:0000313" key="9">
    <source>
        <dbReference type="Proteomes" id="UP001278050"/>
    </source>
</evidence>
<dbReference type="InterPro" id="IPR050397">
    <property type="entry name" value="Env_Response_Regulators"/>
</dbReference>
<dbReference type="PROSITE" id="PS00042">
    <property type="entry name" value="HTH_CRP_1"/>
    <property type="match status" value="1"/>
</dbReference>
<feature type="domain" description="HTH crp-type" evidence="5">
    <location>
        <begin position="162"/>
        <end position="235"/>
    </location>
</feature>
<dbReference type="PROSITE" id="PS51063">
    <property type="entry name" value="HTH_CRP_2"/>
    <property type="match status" value="1"/>
</dbReference>
<dbReference type="EMBL" id="FNAE01000003">
    <property type="protein sequence ID" value="SDE65560.1"/>
    <property type="molecule type" value="Genomic_DNA"/>
</dbReference>
<dbReference type="Gene3D" id="1.10.10.10">
    <property type="entry name" value="Winged helix-like DNA-binding domain superfamily/Winged helix DNA-binding domain"/>
    <property type="match status" value="1"/>
</dbReference>
<dbReference type="SMART" id="SM00100">
    <property type="entry name" value="cNMP"/>
    <property type="match status" value="1"/>
</dbReference>
<evidence type="ECO:0000256" key="1">
    <source>
        <dbReference type="ARBA" id="ARBA00023015"/>
    </source>
</evidence>
<evidence type="ECO:0000259" key="4">
    <source>
        <dbReference type="PROSITE" id="PS50042"/>
    </source>
</evidence>
<dbReference type="GO" id="GO:0005829">
    <property type="term" value="C:cytosol"/>
    <property type="evidence" value="ECO:0007669"/>
    <property type="project" value="TreeGrafter"/>
</dbReference>
<dbReference type="InterPro" id="IPR018490">
    <property type="entry name" value="cNMP-bd_dom_sf"/>
</dbReference>
<evidence type="ECO:0000313" key="8">
    <source>
        <dbReference type="Proteomes" id="UP000182413"/>
    </source>
</evidence>
<dbReference type="InterPro" id="IPR018335">
    <property type="entry name" value="Tscrpt_reg_HTH_Crp-type_CS"/>
</dbReference>
<dbReference type="InterPro" id="IPR012318">
    <property type="entry name" value="HTH_CRP"/>
</dbReference>
<dbReference type="PRINTS" id="PR00034">
    <property type="entry name" value="HTHCRP"/>
</dbReference>
<dbReference type="EMBL" id="JAWXXP010000001">
    <property type="protein sequence ID" value="MDX5990883.1"/>
    <property type="molecule type" value="Genomic_DNA"/>
</dbReference>
<dbReference type="InterPro" id="IPR000595">
    <property type="entry name" value="cNMP-bd_dom"/>
</dbReference>
<dbReference type="AlphaFoldDB" id="A0A1G7EPD4"/>
<dbReference type="GO" id="GO:0003677">
    <property type="term" value="F:DNA binding"/>
    <property type="evidence" value="ECO:0007669"/>
    <property type="project" value="UniProtKB-KW"/>
</dbReference>
<dbReference type="InterPro" id="IPR014710">
    <property type="entry name" value="RmlC-like_jellyroll"/>
</dbReference>
<dbReference type="OrthoDB" id="7643467at2"/>
<dbReference type="Pfam" id="PF00027">
    <property type="entry name" value="cNMP_binding"/>
    <property type="match status" value="1"/>
</dbReference>
<evidence type="ECO:0000256" key="2">
    <source>
        <dbReference type="ARBA" id="ARBA00023125"/>
    </source>
</evidence>
<gene>
    <name evidence="6" type="primary">fnr</name>
    <name evidence="7" type="ORF">SAMN05216575_103379</name>
    <name evidence="6" type="ORF">SIM71_02300</name>
</gene>
<dbReference type="SUPFAM" id="SSF46785">
    <property type="entry name" value="Winged helix' DNA-binding domain"/>
    <property type="match status" value="1"/>
</dbReference>
<dbReference type="Proteomes" id="UP001278050">
    <property type="component" value="Unassembled WGS sequence"/>
</dbReference>
<dbReference type="Pfam" id="PF13545">
    <property type="entry name" value="HTH_Crp_2"/>
    <property type="match status" value="1"/>
</dbReference>
<dbReference type="InterPro" id="IPR036388">
    <property type="entry name" value="WH-like_DNA-bd_sf"/>
</dbReference>
<dbReference type="PROSITE" id="PS50042">
    <property type="entry name" value="CNMP_BINDING_3"/>
    <property type="match status" value="1"/>
</dbReference>
<dbReference type="CDD" id="cd00038">
    <property type="entry name" value="CAP_ED"/>
    <property type="match status" value="1"/>
</dbReference>
<dbReference type="Gene3D" id="2.60.120.10">
    <property type="entry name" value="Jelly Rolls"/>
    <property type="match status" value="1"/>
</dbReference>
<name>A0A1G7EPD4_9GAMM</name>
<keyword evidence="3" id="KW-0804">Transcription</keyword>
<feature type="domain" description="Cyclic nucleotide-binding" evidence="4">
    <location>
        <begin position="29"/>
        <end position="149"/>
    </location>
</feature>
<keyword evidence="9" id="KW-1185">Reference proteome</keyword>
<evidence type="ECO:0000313" key="7">
    <source>
        <dbReference type="EMBL" id="SDE65560.1"/>
    </source>
</evidence>
<sequence length="249" mass="27683">MVDSQIDSAITSRAARITCQDCSLAHQCLPFHLDENELGRFDGIVKRARPLHKHEYLIRAGDPVQNVYALRSGALKSYLLSPDGTDQVTGFHFPGELIGLDALGGQRHPSYAVALETSMICAIPSNKLEELTGQMPGLRKQLLRTLGREIHEEHEHHGHVRESAEERLVAFLLNLSVRYSRRGLSASNFALPMSRRDIANYLGLTTETVSRLFTRFRDLNLIAGHGHEVQLLDIRALCRQGKTAGVASI</sequence>
<dbReference type="SMART" id="SM00419">
    <property type="entry name" value="HTH_CRP"/>
    <property type="match status" value="1"/>
</dbReference>
<dbReference type="FunFam" id="1.10.10.10:FF:000028">
    <property type="entry name" value="Fumarate/nitrate reduction transcriptional regulator Fnr"/>
    <property type="match status" value="1"/>
</dbReference>
<dbReference type="CDD" id="cd00092">
    <property type="entry name" value="HTH_CRP"/>
    <property type="match status" value="1"/>
</dbReference>
<accession>A0A1G7EPD4</accession>
<evidence type="ECO:0000313" key="6">
    <source>
        <dbReference type="EMBL" id="MDX5990883.1"/>
    </source>
</evidence>
<keyword evidence="2" id="KW-0238">DNA-binding</keyword>
<evidence type="ECO:0000256" key="3">
    <source>
        <dbReference type="ARBA" id="ARBA00023163"/>
    </source>
</evidence>
<dbReference type="SUPFAM" id="SSF51206">
    <property type="entry name" value="cAMP-binding domain-like"/>
    <property type="match status" value="1"/>
</dbReference>
<dbReference type="Proteomes" id="UP000182413">
    <property type="component" value="Unassembled WGS sequence"/>
</dbReference>
<evidence type="ECO:0000259" key="5">
    <source>
        <dbReference type="PROSITE" id="PS51063"/>
    </source>
</evidence>
<dbReference type="RefSeq" id="WP_074678581.1">
    <property type="nucleotide sequence ID" value="NZ_CBCSET010000001.1"/>
</dbReference>
<reference evidence="6 9" key="2">
    <citation type="submission" date="2023-11" db="EMBL/GenBank/DDBJ databases">
        <title>MicrobeMod: A computational toolkit for identifying prokaryotic methylation and restriction-modification with nanopore sequencing.</title>
        <authorList>
            <person name="Crits-Christoph A."/>
            <person name="Kang S.C."/>
            <person name="Lee H."/>
            <person name="Ostrov N."/>
        </authorList>
    </citation>
    <scope>NUCLEOTIDE SEQUENCE [LARGE SCALE GENOMIC DNA]</scope>
    <source>
        <strain evidence="6 9">ATCC BAA-571</strain>
    </source>
</reference>
<keyword evidence="1" id="KW-0805">Transcription regulation</keyword>
<dbReference type="NCBIfam" id="NF008365">
    <property type="entry name" value="PRK11161.1"/>
    <property type="match status" value="1"/>
</dbReference>